<protein>
    <submittedName>
        <fullName evidence="3">PAP2 family protein</fullName>
    </submittedName>
</protein>
<dbReference type="EMBL" id="QSJI01000002">
    <property type="protein sequence ID" value="RHD56516.1"/>
    <property type="molecule type" value="Genomic_DNA"/>
</dbReference>
<dbReference type="PANTHER" id="PTHR14969">
    <property type="entry name" value="SPHINGOSINE-1-PHOSPHATE PHOSPHOHYDROLASE"/>
    <property type="match status" value="1"/>
</dbReference>
<feature type="transmembrane region" description="Helical" evidence="1">
    <location>
        <begin position="215"/>
        <end position="240"/>
    </location>
</feature>
<keyword evidence="1" id="KW-1133">Transmembrane helix</keyword>
<dbReference type="AlphaFoldDB" id="A0A414FY51"/>
<keyword evidence="1" id="KW-0812">Transmembrane</keyword>
<reference evidence="3 4" key="1">
    <citation type="submission" date="2018-08" db="EMBL/GenBank/DDBJ databases">
        <title>A genome reference for cultivated species of the human gut microbiota.</title>
        <authorList>
            <person name="Zou Y."/>
            <person name="Xue W."/>
            <person name="Luo G."/>
        </authorList>
    </citation>
    <scope>NUCLEOTIDE SEQUENCE [LARGE SCALE GENOMIC DNA]</scope>
    <source>
        <strain evidence="3 4">AM30-5LB</strain>
    </source>
</reference>
<dbReference type="CDD" id="cd03392">
    <property type="entry name" value="PAP2_like_2"/>
    <property type="match status" value="1"/>
</dbReference>
<comment type="caution">
    <text evidence="3">The sequence shown here is derived from an EMBL/GenBank/DDBJ whole genome shotgun (WGS) entry which is preliminary data.</text>
</comment>
<proteinExistence type="predicted"/>
<dbReference type="Pfam" id="PF01569">
    <property type="entry name" value="PAP2"/>
    <property type="match status" value="1"/>
</dbReference>
<keyword evidence="1" id="KW-0472">Membrane</keyword>
<feature type="domain" description="Phosphatidic acid phosphatase type 2/haloperoxidase" evidence="2">
    <location>
        <begin position="113"/>
        <end position="230"/>
    </location>
</feature>
<dbReference type="InterPro" id="IPR036938">
    <property type="entry name" value="PAP2/HPO_sf"/>
</dbReference>
<dbReference type="Gene3D" id="1.20.144.10">
    <property type="entry name" value="Phosphatidic acid phosphatase type 2/haloperoxidase"/>
    <property type="match status" value="2"/>
</dbReference>
<feature type="transmembrane region" description="Helical" evidence="1">
    <location>
        <begin position="116"/>
        <end position="138"/>
    </location>
</feature>
<sequence length="244" mass="26477">MDALPGGGFMTEEKQSTGLGDGIACMGDIAQRLCENRRFVIVSVCLLVFLVLLSRVLAGEIMALDRSAIAFMVGHVRTAWLTPIMEMVSFLVTPVPLFACIFAVTLAGRSRGLKGLGWFCTVNLAGSTILNQLLKFAIQRPRPDVSLRLVEIGGFSFPSGHSMAAMAFFGLFIWLTWRYVRDRRARVGLTAFLCVMIAAVGFSRVYLGVHYASDVLGGFCASLIWLAVYTKVAGPTLAAVKRVG</sequence>
<evidence type="ECO:0000313" key="3">
    <source>
        <dbReference type="EMBL" id="RHD56516.1"/>
    </source>
</evidence>
<evidence type="ECO:0000313" key="4">
    <source>
        <dbReference type="Proteomes" id="UP000286050"/>
    </source>
</evidence>
<evidence type="ECO:0000256" key="1">
    <source>
        <dbReference type="SAM" id="Phobius"/>
    </source>
</evidence>
<organism evidence="3 4">
    <name type="scientific">Collinsella intestinalis</name>
    <dbReference type="NCBI Taxonomy" id="147207"/>
    <lineage>
        <taxon>Bacteria</taxon>
        <taxon>Bacillati</taxon>
        <taxon>Actinomycetota</taxon>
        <taxon>Coriobacteriia</taxon>
        <taxon>Coriobacteriales</taxon>
        <taxon>Coriobacteriaceae</taxon>
        <taxon>Collinsella</taxon>
    </lineage>
</organism>
<dbReference type="SMART" id="SM00014">
    <property type="entry name" value="acidPPc"/>
    <property type="match status" value="1"/>
</dbReference>
<dbReference type="Proteomes" id="UP000286050">
    <property type="component" value="Unassembled WGS sequence"/>
</dbReference>
<dbReference type="PANTHER" id="PTHR14969:SF13">
    <property type="entry name" value="AT30094P"/>
    <property type="match status" value="1"/>
</dbReference>
<feature type="transmembrane region" description="Helical" evidence="1">
    <location>
        <begin position="158"/>
        <end position="177"/>
    </location>
</feature>
<feature type="transmembrane region" description="Helical" evidence="1">
    <location>
        <begin position="39"/>
        <end position="58"/>
    </location>
</feature>
<evidence type="ECO:0000259" key="2">
    <source>
        <dbReference type="SMART" id="SM00014"/>
    </source>
</evidence>
<feature type="transmembrane region" description="Helical" evidence="1">
    <location>
        <begin position="78"/>
        <end position="104"/>
    </location>
</feature>
<feature type="transmembrane region" description="Helical" evidence="1">
    <location>
        <begin position="189"/>
        <end position="209"/>
    </location>
</feature>
<accession>A0A414FY51</accession>
<dbReference type="SUPFAM" id="SSF48317">
    <property type="entry name" value="Acid phosphatase/Vanadium-dependent haloperoxidase"/>
    <property type="match status" value="1"/>
</dbReference>
<name>A0A414FY51_9ACTN</name>
<dbReference type="InterPro" id="IPR000326">
    <property type="entry name" value="PAP2/HPO"/>
</dbReference>
<gene>
    <name evidence="3" type="ORF">DW787_02930</name>
</gene>